<dbReference type="GO" id="GO:0022857">
    <property type="term" value="F:transmembrane transporter activity"/>
    <property type="evidence" value="ECO:0007669"/>
    <property type="project" value="InterPro"/>
</dbReference>
<dbReference type="HOGENOM" id="CLU_1591729_0_0_9"/>
<dbReference type="Proteomes" id="UP000001732">
    <property type="component" value="Chromosome"/>
</dbReference>
<feature type="transmembrane region" description="Helical" evidence="1">
    <location>
        <begin position="98"/>
        <end position="116"/>
    </location>
</feature>
<accession>B5Y7N6</accession>
<gene>
    <name evidence="2" type="ordered locus">COPRO5265_0416</name>
</gene>
<dbReference type="Gene3D" id="1.10.1760.20">
    <property type="match status" value="1"/>
</dbReference>
<dbReference type="InterPro" id="IPR024529">
    <property type="entry name" value="ECF_trnsprt_substrate-spec"/>
</dbReference>
<organism evidence="2 3">
    <name type="scientific">Coprothermobacter proteolyticus (strain ATCC 35245 / DSM 5265 / OCM 4 / BT)</name>
    <dbReference type="NCBI Taxonomy" id="309798"/>
    <lineage>
        <taxon>Bacteria</taxon>
        <taxon>Pseudomonadati</taxon>
        <taxon>Coprothermobacterota</taxon>
        <taxon>Coprothermobacteria</taxon>
        <taxon>Coprothermobacterales</taxon>
        <taxon>Coprothermobacteraceae</taxon>
        <taxon>Coprothermobacter</taxon>
    </lineage>
</organism>
<keyword evidence="1" id="KW-0472">Membrane</keyword>
<dbReference type="AlphaFoldDB" id="B5Y7N6"/>
<proteinExistence type="predicted"/>
<dbReference type="KEGG" id="cpo:COPRO5265_0416"/>
<reference evidence="2 3" key="2">
    <citation type="journal article" date="2014" name="Genome Announc.">
        <title>Complete Genome Sequence of Coprothermobacter proteolyticus DSM 5265.</title>
        <authorList>
            <person name="Alexiev A."/>
            <person name="Coil D.A."/>
            <person name="Badger J.H."/>
            <person name="Enticknap J."/>
            <person name="Ward N."/>
            <person name="Robb F.T."/>
            <person name="Eisen J.A."/>
        </authorList>
    </citation>
    <scope>NUCLEOTIDE SEQUENCE [LARGE SCALE GENOMIC DNA]</scope>
    <source>
        <strain evidence="3">ATCC 35245 / DSM 5265 / OCM 4 / BT</strain>
    </source>
</reference>
<keyword evidence="1" id="KW-1133">Transmembrane helix</keyword>
<dbReference type="EMBL" id="CP001145">
    <property type="protein sequence ID" value="ACI18060.1"/>
    <property type="molecule type" value="Genomic_DNA"/>
</dbReference>
<protein>
    <recommendedName>
        <fullName evidence="4">Riboflavin transporter</fullName>
    </recommendedName>
</protein>
<dbReference type="OrthoDB" id="9898671at2"/>
<evidence type="ECO:0000313" key="3">
    <source>
        <dbReference type="Proteomes" id="UP000001732"/>
    </source>
</evidence>
<feature type="transmembrane region" description="Helical" evidence="1">
    <location>
        <begin position="128"/>
        <end position="150"/>
    </location>
</feature>
<keyword evidence="1" id="KW-0812">Transmembrane</keyword>
<dbReference type="Pfam" id="PF12822">
    <property type="entry name" value="ECF_trnsprt"/>
    <property type="match status" value="1"/>
</dbReference>
<evidence type="ECO:0000313" key="2">
    <source>
        <dbReference type="EMBL" id="ACI18060.1"/>
    </source>
</evidence>
<sequence>MKRLTRLAIFVALAFVFFKLEIPYPVPNYEFLKLDLGEAFLLLGTWLFPLEDSLMALTVWAFLGYLTGSNPVGMLFKVVCILATLIPYHYLKGSKSKWILVPAIRTGVMVLFNWVFTPMLWGLPTHMLPAYILIGVIPVNLLQAYLNLAVAEMSAKYLRSHIKDIAT</sequence>
<evidence type="ECO:0000256" key="1">
    <source>
        <dbReference type="SAM" id="Phobius"/>
    </source>
</evidence>
<reference evidence="3" key="1">
    <citation type="submission" date="2008-08" db="EMBL/GenBank/DDBJ databases">
        <title>The complete genome sequence of Coprothermobacter proteolyticus strain ATCC 5245 / DSM 5265 / BT.</title>
        <authorList>
            <person name="Dodson R.J."/>
            <person name="Durkin A.S."/>
            <person name="Wu M."/>
            <person name="Eisen J."/>
            <person name="Sutton G."/>
        </authorList>
    </citation>
    <scope>NUCLEOTIDE SEQUENCE [LARGE SCALE GENOMIC DNA]</scope>
    <source>
        <strain evidence="3">ATCC 35245 / DSM 5265 / OCM 4 / BT</strain>
    </source>
</reference>
<name>B5Y7N6_COPPD</name>
<evidence type="ECO:0008006" key="4">
    <source>
        <dbReference type="Google" id="ProtNLM"/>
    </source>
</evidence>
<feature type="transmembrane region" description="Helical" evidence="1">
    <location>
        <begin position="72"/>
        <end position="91"/>
    </location>
</feature>
<keyword evidence="3" id="KW-1185">Reference proteome</keyword>
<dbReference type="RefSeq" id="WP_012544710.1">
    <property type="nucleotide sequence ID" value="NC_011295.1"/>
</dbReference>
<dbReference type="STRING" id="309798.COPRO5265_0416"/>